<feature type="compositionally biased region" description="Polar residues" evidence="1">
    <location>
        <begin position="9"/>
        <end position="18"/>
    </location>
</feature>
<feature type="region of interest" description="Disordered" evidence="1">
    <location>
        <begin position="1"/>
        <end position="29"/>
    </location>
</feature>
<dbReference type="EMBL" id="FNIA01000013">
    <property type="protein sequence ID" value="SDN05510.1"/>
    <property type="molecule type" value="Genomic_DNA"/>
</dbReference>
<dbReference type="Proteomes" id="UP000199370">
    <property type="component" value="Unassembled WGS sequence"/>
</dbReference>
<evidence type="ECO:0000256" key="1">
    <source>
        <dbReference type="SAM" id="MobiDB-lite"/>
    </source>
</evidence>
<keyword evidence="3" id="KW-1185">Reference proteome</keyword>
<gene>
    <name evidence="2" type="ORF">SAMN05192554_11367</name>
</gene>
<dbReference type="AlphaFoldDB" id="A0A1G9Y922"/>
<accession>A0A1G9Y922</accession>
<sequence length="94" mass="10363">MLWPGSWKAVSQNAQSDTGGIDPPATGEQRRAESLVFDVLSESTVAERWPQLERGYSSNDFVTIQAAVAVEWDDIEHEDLDVEPEALLDCAEGE</sequence>
<name>A0A1G9Y922_9EURY</name>
<reference evidence="2 3" key="1">
    <citation type="submission" date="2016-10" db="EMBL/GenBank/DDBJ databases">
        <authorList>
            <person name="de Groot N.N."/>
        </authorList>
    </citation>
    <scope>NUCLEOTIDE SEQUENCE [LARGE SCALE GENOMIC DNA]</scope>
    <source>
        <strain evidence="3">EB21,IBRC-M 10013,KCTC 4048</strain>
    </source>
</reference>
<protein>
    <submittedName>
        <fullName evidence="2">Uncharacterized protein</fullName>
    </submittedName>
</protein>
<organism evidence="2 3">
    <name type="scientific">Haloarchaeobius iranensis</name>
    <dbReference type="NCBI Taxonomy" id="996166"/>
    <lineage>
        <taxon>Archaea</taxon>
        <taxon>Methanobacteriati</taxon>
        <taxon>Methanobacteriota</taxon>
        <taxon>Stenosarchaea group</taxon>
        <taxon>Halobacteria</taxon>
        <taxon>Halobacteriales</taxon>
        <taxon>Halorubellaceae</taxon>
        <taxon>Haloarchaeobius</taxon>
    </lineage>
</organism>
<evidence type="ECO:0000313" key="2">
    <source>
        <dbReference type="EMBL" id="SDN05510.1"/>
    </source>
</evidence>
<proteinExistence type="predicted"/>
<evidence type="ECO:0000313" key="3">
    <source>
        <dbReference type="Proteomes" id="UP000199370"/>
    </source>
</evidence>